<dbReference type="EMBL" id="LT629689">
    <property type="protein sequence ID" value="SDE93985.1"/>
    <property type="molecule type" value="Genomic_DNA"/>
</dbReference>
<dbReference type="OrthoDB" id="6936169at2"/>
<organism evidence="2 4">
    <name type="scientific">Pseudomonas extremaustralis</name>
    <dbReference type="NCBI Taxonomy" id="359110"/>
    <lineage>
        <taxon>Bacteria</taxon>
        <taxon>Pseudomonadati</taxon>
        <taxon>Pseudomonadota</taxon>
        <taxon>Gammaproteobacteria</taxon>
        <taxon>Pseudomonadales</taxon>
        <taxon>Pseudomonadaceae</taxon>
        <taxon>Pseudomonas</taxon>
    </lineage>
</organism>
<name>A0A5C5QQS2_9PSED</name>
<keyword evidence="3" id="KW-1185">Reference proteome</keyword>
<proteinExistence type="predicted"/>
<reference evidence="1 3" key="1">
    <citation type="submission" date="2016-10" db="EMBL/GenBank/DDBJ databases">
        <authorList>
            <person name="Varghese N."/>
            <person name="Submissions S."/>
        </authorList>
    </citation>
    <scope>NUCLEOTIDE SEQUENCE [LARGE SCALE GENOMIC DNA]</scope>
    <source>
        <strain evidence="1 3">DSM 17835</strain>
    </source>
</reference>
<dbReference type="RefSeq" id="WP_130926050.1">
    <property type="nucleotide sequence ID" value="NZ_LT629689.1"/>
</dbReference>
<dbReference type="Proteomes" id="UP000182858">
    <property type="component" value="Chromosome I"/>
</dbReference>
<dbReference type="Proteomes" id="UP000317951">
    <property type="component" value="Unassembled WGS sequence"/>
</dbReference>
<gene>
    <name evidence="2" type="ORF">FIV36_01725</name>
    <name evidence="1" type="ORF">SAMN05216591_1456</name>
</gene>
<evidence type="ECO:0000313" key="4">
    <source>
        <dbReference type="Proteomes" id="UP000317951"/>
    </source>
</evidence>
<evidence type="ECO:0000313" key="3">
    <source>
        <dbReference type="Proteomes" id="UP000182858"/>
    </source>
</evidence>
<dbReference type="GeneID" id="78557614"/>
<evidence type="ECO:0008006" key="5">
    <source>
        <dbReference type="Google" id="ProtNLM"/>
    </source>
</evidence>
<accession>A0A5C5QQS2</accession>
<dbReference type="EMBL" id="VFET01000001">
    <property type="protein sequence ID" value="TWS07487.1"/>
    <property type="molecule type" value="Genomic_DNA"/>
</dbReference>
<reference evidence="2 4" key="2">
    <citation type="submission" date="2019-06" db="EMBL/GenBank/DDBJ databases">
        <title>Pseudomonas bimorpha sp. nov. isolated from bovine raw milk and skim milk concentrate.</title>
        <authorList>
            <person name="Hofmann K."/>
            <person name="Huptas C."/>
            <person name="Doll E."/>
            <person name="Scherer S."/>
            <person name="Wenning M."/>
        </authorList>
    </citation>
    <scope>NUCLEOTIDE SEQUENCE [LARGE SCALE GENOMIC DNA]</scope>
    <source>
        <strain evidence="2 4">DSM 17835</strain>
    </source>
</reference>
<evidence type="ECO:0000313" key="2">
    <source>
        <dbReference type="EMBL" id="TWS07487.1"/>
    </source>
</evidence>
<dbReference type="AlphaFoldDB" id="A0A5C5QQS2"/>
<sequence length="210" mass="23681">MNKTLGVTLLAFLIQGCSYQKTNVNNEIEKAKYDPQFNSRVRVFSSPEVTGRYKSFENCEQTHQIKNENDAGFKGFRDRTPTKTYILWRRADLLGMMEEDYKNRVIGVPPTVTTESVKADRLGYNEYVVPAGKPTVFVMNYLAVSDSGRFWCHPDSAYLTPVEGKDYEVKLELEKTNLMSTVCKVVVSEITGGESIRSVQSVSSNSCASR</sequence>
<evidence type="ECO:0000313" key="1">
    <source>
        <dbReference type="EMBL" id="SDE93985.1"/>
    </source>
</evidence>
<protein>
    <recommendedName>
        <fullName evidence="5">Lipoprotein</fullName>
    </recommendedName>
</protein>
<dbReference type="PROSITE" id="PS51257">
    <property type="entry name" value="PROKAR_LIPOPROTEIN"/>
    <property type="match status" value="1"/>
</dbReference>